<dbReference type="OrthoDB" id="5912413at2759"/>
<dbReference type="OMA" id="VVAIQMN"/>
<comment type="similarity">
    <text evidence="2">Belongs to the X(+)/potassium ATPases subunit beta family.</text>
</comment>
<accession>B4LZ25</accession>
<evidence type="ECO:0000256" key="7">
    <source>
        <dbReference type="SAM" id="Phobius"/>
    </source>
</evidence>
<evidence type="ECO:0000313" key="9">
    <source>
        <dbReference type="Proteomes" id="UP000008792"/>
    </source>
</evidence>
<dbReference type="PANTHER" id="PTHR11523:SF28">
    <property type="entry name" value="NA_K-ATPASE BETA SUBUNIT ISOFORM 4-RELATED"/>
    <property type="match status" value="1"/>
</dbReference>
<comment type="subcellular location">
    <subcellularLocation>
        <location evidence="1">Membrane</location>
        <topology evidence="1">Single-pass type II membrane protein</topology>
    </subcellularLocation>
</comment>
<keyword evidence="4" id="KW-0735">Signal-anchor</keyword>
<dbReference type="PANTHER" id="PTHR11523">
    <property type="entry name" value="SODIUM/POTASSIUM-DEPENDENT ATPASE BETA SUBUNIT"/>
    <property type="match status" value="1"/>
</dbReference>
<dbReference type="KEGG" id="dvi:6630675"/>
<dbReference type="eggNOG" id="KOG3927">
    <property type="taxonomic scope" value="Eukaryota"/>
</dbReference>
<dbReference type="HOGENOM" id="CLU_062099_0_0_1"/>
<dbReference type="GO" id="GO:0030007">
    <property type="term" value="P:intracellular potassium ion homeostasis"/>
    <property type="evidence" value="ECO:0007669"/>
    <property type="project" value="TreeGrafter"/>
</dbReference>
<feature type="transmembrane region" description="Helical" evidence="7">
    <location>
        <begin position="56"/>
        <end position="81"/>
    </location>
</feature>
<gene>
    <name evidence="8" type="primary">Dvir\GJ17105</name>
    <name evidence="8" type="ORF">Dvir_GJ17105</name>
</gene>
<dbReference type="GO" id="GO:0001671">
    <property type="term" value="F:ATPase activator activity"/>
    <property type="evidence" value="ECO:0007669"/>
    <property type="project" value="TreeGrafter"/>
</dbReference>
<dbReference type="InterPro" id="IPR000402">
    <property type="entry name" value="Na/K_ATPase_sub_beta"/>
</dbReference>
<evidence type="ECO:0000256" key="3">
    <source>
        <dbReference type="ARBA" id="ARBA00022692"/>
    </source>
</evidence>
<proteinExistence type="inferred from homology"/>
<dbReference type="Proteomes" id="UP000008792">
    <property type="component" value="Unassembled WGS sequence"/>
</dbReference>
<dbReference type="AlphaFoldDB" id="B4LZ25"/>
<protein>
    <recommendedName>
        <fullName evidence="10">Sodium/potassium-transporting ATPase subunit beta-1</fullName>
    </recommendedName>
</protein>
<reference evidence="8 9" key="1">
    <citation type="journal article" date="2007" name="Nature">
        <title>Evolution of genes and genomes on the Drosophila phylogeny.</title>
        <authorList>
            <consortium name="Drosophila 12 Genomes Consortium"/>
            <person name="Clark A.G."/>
            <person name="Eisen M.B."/>
            <person name="Smith D.R."/>
            <person name="Bergman C.M."/>
            <person name="Oliver B."/>
            <person name="Markow T.A."/>
            <person name="Kaufman T.C."/>
            <person name="Kellis M."/>
            <person name="Gelbart W."/>
            <person name="Iyer V.N."/>
            <person name="Pollard D.A."/>
            <person name="Sackton T.B."/>
            <person name="Larracuente A.M."/>
            <person name="Singh N.D."/>
            <person name="Abad J.P."/>
            <person name="Abt D.N."/>
            <person name="Adryan B."/>
            <person name="Aguade M."/>
            <person name="Akashi H."/>
            <person name="Anderson W.W."/>
            <person name="Aquadro C.F."/>
            <person name="Ardell D.H."/>
            <person name="Arguello R."/>
            <person name="Artieri C.G."/>
            <person name="Barbash D.A."/>
            <person name="Barker D."/>
            <person name="Barsanti P."/>
            <person name="Batterham P."/>
            <person name="Batzoglou S."/>
            <person name="Begun D."/>
            <person name="Bhutkar A."/>
            <person name="Blanco E."/>
            <person name="Bosak S.A."/>
            <person name="Bradley R.K."/>
            <person name="Brand A.D."/>
            <person name="Brent M.R."/>
            <person name="Brooks A.N."/>
            <person name="Brown R.H."/>
            <person name="Butlin R.K."/>
            <person name="Caggese C."/>
            <person name="Calvi B.R."/>
            <person name="Bernardo de Carvalho A."/>
            <person name="Caspi A."/>
            <person name="Castrezana S."/>
            <person name="Celniker S.E."/>
            <person name="Chang J.L."/>
            <person name="Chapple C."/>
            <person name="Chatterji S."/>
            <person name="Chinwalla A."/>
            <person name="Civetta A."/>
            <person name="Clifton S.W."/>
            <person name="Comeron J.M."/>
            <person name="Costello J.C."/>
            <person name="Coyne J.A."/>
            <person name="Daub J."/>
            <person name="David R.G."/>
            <person name="Delcher A.L."/>
            <person name="Delehaunty K."/>
            <person name="Do C.B."/>
            <person name="Ebling H."/>
            <person name="Edwards K."/>
            <person name="Eickbush T."/>
            <person name="Evans J.D."/>
            <person name="Filipski A."/>
            <person name="Findeiss S."/>
            <person name="Freyhult E."/>
            <person name="Fulton L."/>
            <person name="Fulton R."/>
            <person name="Garcia A.C."/>
            <person name="Gardiner A."/>
            <person name="Garfield D.A."/>
            <person name="Garvin B.E."/>
            <person name="Gibson G."/>
            <person name="Gilbert D."/>
            <person name="Gnerre S."/>
            <person name="Godfrey J."/>
            <person name="Good R."/>
            <person name="Gotea V."/>
            <person name="Gravely B."/>
            <person name="Greenberg A.J."/>
            <person name="Griffiths-Jones S."/>
            <person name="Gross S."/>
            <person name="Guigo R."/>
            <person name="Gustafson E.A."/>
            <person name="Haerty W."/>
            <person name="Hahn M.W."/>
            <person name="Halligan D.L."/>
            <person name="Halpern A.L."/>
            <person name="Halter G.M."/>
            <person name="Han M.V."/>
            <person name="Heger A."/>
            <person name="Hillier L."/>
            <person name="Hinrichs A.S."/>
            <person name="Holmes I."/>
            <person name="Hoskins R.A."/>
            <person name="Hubisz M.J."/>
            <person name="Hultmark D."/>
            <person name="Huntley M.A."/>
            <person name="Jaffe D.B."/>
            <person name="Jagadeeshan S."/>
            <person name="Jeck W.R."/>
            <person name="Johnson J."/>
            <person name="Jones C.D."/>
            <person name="Jordan W.C."/>
            <person name="Karpen G.H."/>
            <person name="Kataoka E."/>
            <person name="Keightley P.D."/>
            <person name="Kheradpour P."/>
            <person name="Kirkness E.F."/>
            <person name="Koerich L.B."/>
            <person name="Kristiansen K."/>
            <person name="Kudrna D."/>
            <person name="Kulathinal R.J."/>
            <person name="Kumar S."/>
            <person name="Kwok R."/>
            <person name="Lander E."/>
            <person name="Langley C.H."/>
            <person name="Lapoint R."/>
            <person name="Lazzaro B.P."/>
            <person name="Lee S.J."/>
            <person name="Levesque L."/>
            <person name="Li R."/>
            <person name="Lin C.F."/>
            <person name="Lin M.F."/>
            <person name="Lindblad-Toh K."/>
            <person name="Llopart A."/>
            <person name="Long M."/>
            <person name="Low L."/>
            <person name="Lozovsky E."/>
            <person name="Lu J."/>
            <person name="Luo M."/>
            <person name="Machado C.A."/>
            <person name="Makalowski W."/>
            <person name="Marzo M."/>
            <person name="Matsuda M."/>
            <person name="Matzkin L."/>
            <person name="McAllister B."/>
            <person name="McBride C.S."/>
            <person name="McKernan B."/>
            <person name="McKernan K."/>
            <person name="Mendez-Lago M."/>
            <person name="Minx P."/>
            <person name="Mollenhauer M.U."/>
            <person name="Montooth K."/>
            <person name="Mount S.M."/>
            <person name="Mu X."/>
            <person name="Myers E."/>
            <person name="Negre B."/>
            <person name="Newfeld S."/>
            <person name="Nielsen R."/>
            <person name="Noor M.A."/>
            <person name="O'Grady P."/>
            <person name="Pachter L."/>
            <person name="Papaceit M."/>
            <person name="Parisi M.J."/>
            <person name="Parisi M."/>
            <person name="Parts L."/>
            <person name="Pedersen J.S."/>
            <person name="Pesole G."/>
            <person name="Phillippy A.M."/>
            <person name="Ponting C.P."/>
            <person name="Pop M."/>
            <person name="Porcelli D."/>
            <person name="Powell J.R."/>
            <person name="Prohaska S."/>
            <person name="Pruitt K."/>
            <person name="Puig M."/>
            <person name="Quesneville H."/>
            <person name="Ram K.R."/>
            <person name="Rand D."/>
            <person name="Rasmussen M.D."/>
            <person name="Reed L.K."/>
            <person name="Reenan R."/>
            <person name="Reily A."/>
            <person name="Remington K.A."/>
            <person name="Rieger T.T."/>
            <person name="Ritchie M.G."/>
            <person name="Robin C."/>
            <person name="Rogers Y.H."/>
            <person name="Rohde C."/>
            <person name="Rozas J."/>
            <person name="Rubenfield M.J."/>
            <person name="Ruiz A."/>
            <person name="Russo S."/>
            <person name="Salzberg S.L."/>
            <person name="Sanchez-Gracia A."/>
            <person name="Saranga D.J."/>
            <person name="Sato H."/>
            <person name="Schaeffer S.W."/>
            <person name="Schatz M.C."/>
            <person name="Schlenke T."/>
            <person name="Schwartz R."/>
            <person name="Segarra C."/>
            <person name="Singh R.S."/>
            <person name="Sirot L."/>
            <person name="Sirota M."/>
            <person name="Sisneros N.B."/>
            <person name="Smith C.D."/>
            <person name="Smith T.F."/>
            <person name="Spieth J."/>
            <person name="Stage D.E."/>
            <person name="Stark A."/>
            <person name="Stephan W."/>
            <person name="Strausberg R.L."/>
            <person name="Strempel S."/>
            <person name="Sturgill D."/>
            <person name="Sutton G."/>
            <person name="Sutton G.G."/>
            <person name="Tao W."/>
            <person name="Teichmann S."/>
            <person name="Tobari Y.N."/>
            <person name="Tomimura Y."/>
            <person name="Tsolas J.M."/>
            <person name="Valente V.L."/>
            <person name="Venter E."/>
            <person name="Venter J.C."/>
            <person name="Vicario S."/>
            <person name="Vieira F.G."/>
            <person name="Vilella A.J."/>
            <person name="Villasante A."/>
            <person name="Walenz B."/>
            <person name="Wang J."/>
            <person name="Wasserman M."/>
            <person name="Watts T."/>
            <person name="Wilson D."/>
            <person name="Wilson R.K."/>
            <person name="Wing R.A."/>
            <person name="Wolfner M.F."/>
            <person name="Wong A."/>
            <person name="Wong G.K."/>
            <person name="Wu C.I."/>
            <person name="Wu G."/>
            <person name="Yamamoto D."/>
            <person name="Yang H.P."/>
            <person name="Yang S.P."/>
            <person name="Yorke J.A."/>
            <person name="Yoshida K."/>
            <person name="Zdobnov E."/>
            <person name="Zhang P."/>
            <person name="Zhang Y."/>
            <person name="Zimin A.V."/>
            <person name="Baldwin J."/>
            <person name="Abdouelleil A."/>
            <person name="Abdulkadir J."/>
            <person name="Abebe A."/>
            <person name="Abera B."/>
            <person name="Abreu J."/>
            <person name="Acer S.C."/>
            <person name="Aftuck L."/>
            <person name="Alexander A."/>
            <person name="An P."/>
            <person name="Anderson E."/>
            <person name="Anderson S."/>
            <person name="Arachi H."/>
            <person name="Azer M."/>
            <person name="Bachantsang P."/>
            <person name="Barry A."/>
            <person name="Bayul T."/>
            <person name="Berlin A."/>
            <person name="Bessette D."/>
            <person name="Bloom T."/>
            <person name="Blye J."/>
            <person name="Boguslavskiy L."/>
            <person name="Bonnet C."/>
            <person name="Boukhgalter B."/>
            <person name="Bourzgui I."/>
            <person name="Brown A."/>
            <person name="Cahill P."/>
            <person name="Channer S."/>
            <person name="Cheshatsang Y."/>
            <person name="Chuda L."/>
            <person name="Citroen M."/>
            <person name="Collymore A."/>
            <person name="Cooke P."/>
            <person name="Costello M."/>
            <person name="D'Aco K."/>
            <person name="Daza R."/>
            <person name="De Haan G."/>
            <person name="DeGray S."/>
            <person name="DeMaso C."/>
            <person name="Dhargay N."/>
            <person name="Dooley K."/>
            <person name="Dooley E."/>
            <person name="Doricent M."/>
            <person name="Dorje P."/>
            <person name="Dorjee K."/>
            <person name="Dupes A."/>
            <person name="Elong R."/>
            <person name="Falk J."/>
            <person name="Farina A."/>
            <person name="Faro S."/>
            <person name="Ferguson D."/>
            <person name="Fisher S."/>
            <person name="Foley C.D."/>
            <person name="Franke A."/>
            <person name="Friedrich D."/>
            <person name="Gadbois L."/>
            <person name="Gearin G."/>
            <person name="Gearin C.R."/>
            <person name="Giannoukos G."/>
            <person name="Goode T."/>
            <person name="Graham J."/>
            <person name="Grandbois E."/>
            <person name="Grewal S."/>
            <person name="Gyaltsen K."/>
            <person name="Hafez N."/>
            <person name="Hagos B."/>
            <person name="Hall J."/>
            <person name="Henson C."/>
            <person name="Hollinger A."/>
            <person name="Honan T."/>
            <person name="Huard M.D."/>
            <person name="Hughes L."/>
            <person name="Hurhula B."/>
            <person name="Husby M.E."/>
            <person name="Kamat A."/>
            <person name="Kanga B."/>
            <person name="Kashin S."/>
            <person name="Khazanovich D."/>
            <person name="Kisner P."/>
            <person name="Lance K."/>
            <person name="Lara M."/>
            <person name="Lee W."/>
            <person name="Lennon N."/>
            <person name="Letendre F."/>
            <person name="LeVine R."/>
            <person name="Lipovsky A."/>
            <person name="Liu X."/>
            <person name="Liu J."/>
            <person name="Liu S."/>
            <person name="Lokyitsang T."/>
            <person name="Lokyitsang Y."/>
            <person name="Lubonja R."/>
            <person name="Lui A."/>
            <person name="MacDonald P."/>
            <person name="Magnisalis V."/>
            <person name="Maru K."/>
            <person name="Matthews C."/>
            <person name="McCusker W."/>
            <person name="McDonough S."/>
            <person name="Mehta T."/>
            <person name="Meldrim J."/>
            <person name="Meneus L."/>
            <person name="Mihai O."/>
            <person name="Mihalev A."/>
            <person name="Mihova T."/>
            <person name="Mittelman R."/>
            <person name="Mlenga V."/>
            <person name="Montmayeur A."/>
            <person name="Mulrain L."/>
            <person name="Navidi A."/>
            <person name="Naylor J."/>
            <person name="Negash T."/>
            <person name="Nguyen T."/>
            <person name="Nguyen N."/>
            <person name="Nicol R."/>
            <person name="Norbu C."/>
            <person name="Norbu N."/>
            <person name="Novod N."/>
            <person name="O'Neill B."/>
            <person name="Osman S."/>
            <person name="Markiewicz E."/>
            <person name="Oyono O.L."/>
            <person name="Patti C."/>
            <person name="Phunkhang P."/>
            <person name="Pierre F."/>
            <person name="Priest M."/>
            <person name="Raghuraman S."/>
            <person name="Rege F."/>
            <person name="Reyes R."/>
            <person name="Rise C."/>
            <person name="Rogov P."/>
            <person name="Ross K."/>
            <person name="Ryan E."/>
            <person name="Settipalli S."/>
            <person name="Shea T."/>
            <person name="Sherpa N."/>
            <person name="Shi L."/>
            <person name="Shih D."/>
            <person name="Sparrow T."/>
            <person name="Spaulding J."/>
            <person name="Stalker J."/>
            <person name="Stange-Thomann N."/>
            <person name="Stavropoulos S."/>
            <person name="Stone C."/>
            <person name="Strader C."/>
            <person name="Tesfaye S."/>
            <person name="Thomson T."/>
            <person name="Thoulutsang Y."/>
            <person name="Thoulutsang D."/>
            <person name="Topham K."/>
            <person name="Topping I."/>
            <person name="Tsamla T."/>
            <person name="Vassiliev H."/>
            <person name="Vo A."/>
            <person name="Wangchuk T."/>
            <person name="Wangdi T."/>
            <person name="Weiand M."/>
            <person name="Wilkinson J."/>
            <person name="Wilson A."/>
            <person name="Yadav S."/>
            <person name="Young G."/>
            <person name="Yu Q."/>
            <person name="Zembek L."/>
            <person name="Zhong D."/>
            <person name="Zimmer A."/>
            <person name="Zwirko Z."/>
            <person name="Jaffe D.B."/>
            <person name="Alvarez P."/>
            <person name="Brockman W."/>
            <person name="Butler J."/>
            <person name="Chin C."/>
            <person name="Gnerre S."/>
            <person name="Grabherr M."/>
            <person name="Kleber M."/>
            <person name="Mauceli E."/>
            <person name="MacCallum I."/>
        </authorList>
    </citation>
    <scope>NUCLEOTIDE SEQUENCE [LARGE SCALE GENOMIC DNA]</scope>
    <source>
        <strain evidence="9">Tucson 15010-1051.87</strain>
    </source>
</reference>
<dbReference type="Gene3D" id="2.60.40.1660">
    <property type="entry name" value="Na, k-atpase alpha subunit"/>
    <property type="match status" value="1"/>
</dbReference>
<sequence length="274" mass="31821">MPEDSVVPAGRYTVKKRFRHQEHTRKNKDLPWSKKVLDLDHHKLFGRTAWGWTRIVLFYLLLYFLILLILGIWMLIFNLLFLKGDEPRWLKGAPGISTVPNSSFIKIHTSIPKEIYKITDRIDKFVDKLEASAVKKFADYNKDELWGYSTKTPCVFIKINKVIGYKPKTYDSISELPNNNQLKTTVQNFPGVDRIWLTCESSEDTVEFNYIPGPYFDASAGLKGIERIVAMQMSRLPLNSQIYITCKIWAKNLQIDMKYNGWGNVQFSLIVYAP</sequence>
<dbReference type="EMBL" id="CH940650">
    <property type="protein sequence ID" value="EDW68128.1"/>
    <property type="molecule type" value="Genomic_DNA"/>
</dbReference>
<dbReference type="GO" id="GO:0006883">
    <property type="term" value="P:intracellular sodium ion homeostasis"/>
    <property type="evidence" value="ECO:0007669"/>
    <property type="project" value="TreeGrafter"/>
</dbReference>
<dbReference type="InterPro" id="IPR038702">
    <property type="entry name" value="Na/K_ATPase_sub_beta_sf"/>
</dbReference>
<evidence type="ECO:0000256" key="6">
    <source>
        <dbReference type="ARBA" id="ARBA00023136"/>
    </source>
</evidence>
<evidence type="ECO:0000256" key="1">
    <source>
        <dbReference type="ARBA" id="ARBA00004606"/>
    </source>
</evidence>
<name>B4LZ25_DROVI</name>
<keyword evidence="9" id="KW-1185">Reference proteome</keyword>
<dbReference type="Pfam" id="PF00287">
    <property type="entry name" value="Na_K-ATPase"/>
    <property type="match status" value="2"/>
</dbReference>
<dbReference type="InParanoid" id="B4LZ25"/>
<dbReference type="STRING" id="7244.B4LZ25"/>
<evidence type="ECO:0000313" key="8">
    <source>
        <dbReference type="EMBL" id="EDW68128.1"/>
    </source>
</evidence>
<keyword evidence="3 7" id="KW-0812">Transmembrane</keyword>
<dbReference type="GO" id="GO:0005890">
    <property type="term" value="C:sodium:potassium-exchanging ATPase complex"/>
    <property type="evidence" value="ECO:0007669"/>
    <property type="project" value="InterPro"/>
</dbReference>
<dbReference type="GO" id="GO:1990573">
    <property type="term" value="P:potassium ion import across plasma membrane"/>
    <property type="evidence" value="ECO:0007669"/>
    <property type="project" value="TreeGrafter"/>
</dbReference>
<dbReference type="PhylomeDB" id="B4LZ25"/>
<dbReference type="FunCoup" id="B4LZ25">
    <property type="interactions" value="1"/>
</dbReference>
<evidence type="ECO:0008006" key="10">
    <source>
        <dbReference type="Google" id="ProtNLM"/>
    </source>
</evidence>
<keyword evidence="5 7" id="KW-1133">Transmembrane helix</keyword>
<dbReference type="GO" id="GO:0036376">
    <property type="term" value="P:sodium ion export across plasma membrane"/>
    <property type="evidence" value="ECO:0007669"/>
    <property type="project" value="TreeGrafter"/>
</dbReference>
<evidence type="ECO:0000256" key="5">
    <source>
        <dbReference type="ARBA" id="ARBA00022989"/>
    </source>
</evidence>
<organism evidence="8 9">
    <name type="scientific">Drosophila virilis</name>
    <name type="common">Fruit fly</name>
    <dbReference type="NCBI Taxonomy" id="7244"/>
    <lineage>
        <taxon>Eukaryota</taxon>
        <taxon>Metazoa</taxon>
        <taxon>Ecdysozoa</taxon>
        <taxon>Arthropoda</taxon>
        <taxon>Hexapoda</taxon>
        <taxon>Insecta</taxon>
        <taxon>Pterygota</taxon>
        <taxon>Neoptera</taxon>
        <taxon>Endopterygota</taxon>
        <taxon>Diptera</taxon>
        <taxon>Brachycera</taxon>
        <taxon>Muscomorpha</taxon>
        <taxon>Ephydroidea</taxon>
        <taxon>Drosophilidae</taxon>
        <taxon>Drosophila</taxon>
    </lineage>
</organism>
<evidence type="ECO:0000256" key="2">
    <source>
        <dbReference type="ARBA" id="ARBA00005876"/>
    </source>
</evidence>
<evidence type="ECO:0000256" key="4">
    <source>
        <dbReference type="ARBA" id="ARBA00022968"/>
    </source>
</evidence>
<keyword evidence="6 7" id="KW-0472">Membrane</keyword>